<feature type="non-terminal residue" evidence="3">
    <location>
        <position position="1"/>
    </location>
</feature>
<dbReference type="AlphaFoldDB" id="A0AAV0IJT1"/>
<sequence>SRNSLRLVTELSTSGLSSNSSSFSRSIAVFQKSSKKGKKGRRSEMEEYPEELRTPPVTLVSLVGCPELHAHISSHLHSEKPPINTLALPDFSKISVIFSDKSSDGKAASASDPSSPTPGILKRDWLLKHRTRVPAVLAALFNSEQISGDPAHWLQVCTDLENLRNAIRPKNIKLVVVVVMPSSFLASSNDEIISEDRMGALRKRAELDAKHIVFFNSGDELQLKESLNKLGSTFAELGTAYYREEGRKIKPRVEKKNVSSIELNIRNCFKVAVYAEFRRDWIEALNFYEDAYHILRQMVSTSTRLPVIQRLVEIKIVAEQLHFKIATLLLHGGKIADAIAWFRKHNASYRNLVGPPGVVFMHWEWMSRQFLVFAELLETSSKAIQSISGPASNTAEKFLTEWEFQPAYYYQLAAHYLKEKRNALELAQQSEETAGGIDGSAESVVPSVYVGQFSRLLEQENALAMQPLTDEEYTRYSIAEGKRFQDSFEIIALLKKSHESFSGIKSKRMGSLCAFQMAKEYYTVADFTNAKQLLDDVASLYRSEGWVTLLWETLGYVRECSRGAGMVKEFVEYSLEMAALPVSSDTSVQSFDSKDCGPAGPPSVAQRENIHKEVFSLVSGEKVGSVSIGDNLDLQTACNGPLHLEIDLVSPLRVVLLASVAFHEQIIKPGVPALITISLLSQLPMNVDIDQLELQFNQSECNFIIMNSQRPASTDGRQGRRVESAPSLSLVTNKWLRLTFAVQSELSGKLECIYVVAKMRSLLTICCRAESPASMDDLPLWRFEDRVQTFPTKDPALAFSGQKAAQVEEADPQVDLVLGATGPALVEECFTVPVTVTSKGHSVFSGELKVNLVDVKGGGLFSPREVEPLSSDSSHHVQLLGVSSTETEDDPQVASSKIMKIQQSFGLVSVPFLKDGESWSCKLEIKWNRPKPIMLFVSLGYFPDVNELSSQKVHVHKSLQIDGKTGIVISHHFMLPFHKDPLLLSKQSPSLPSNEASVLVISTKNCSEVPLELQSISIDMDDDHEKLYTLGHGGGGTEDVLGISHLMPGEEFRKVFTIIPQTESSSLVLGSVALRWRRKSETQEACVLTSYKLPEVNVELSPLVVRQQCPPYAILGDPFAYIIRIKNQTKLLQEVKFSLGDAQSFVLAGSHTDSTFILPKSEHVVSYKIVPLCSGMQQLPRVTVTSVRYSAAFQPSVAASTVFVFPSKPHFQIAAADIGNKVLEPVVASE</sequence>
<dbReference type="Pfam" id="PF11817">
    <property type="entry name" value="Foie-gras_1"/>
    <property type="match status" value="1"/>
</dbReference>
<dbReference type="EMBL" id="CAMGYJ010000004">
    <property type="protein sequence ID" value="CAI0397746.1"/>
    <property type="molecule type" value="Genomic_DNA"/>
</dbReference>
<comment type="caution">
    <text evidence="3">The sequence shown here is derived from an EMBL/GenBank/DDBJ whole genome shotgun (WGS) entry which is preliminary data.</text>
</comment>
<feature type="compositionally biased region" description="Basic and acidic residues" evidence="1">
    <location>
        <begin position="42"/>
        <end position="52"/>
    </location>
</feature>
<dbReference type="PANTHER" id="PTHR14374:SF0">
    <property type="entry name" value="TRAFFICKING PROTEIN PARTICLE COMPLEX SUBUNIT 11"/>
    <property type="match status" value="1"/>
</dbReference>
<dbReference type="Proteomes" id="UP001154282">
    <property type="component" value="Unassembled WGS sequence"/>
</dbReference>
<feature type="compositionally biased region" description="Low complexity" evidence="1">
    <location>
        <begin position="12"/>
        <end position="26"/>
    </location>
</feature>
<protein>
    <recommendedName>
        <fullName evidence="2">Trafficking protein particle complex subunit 11 domain-containing protein</fullName>
    </recommendedName>
</protein>
<accession>A0AAV0IJT1</accession>
<evidence type="ECO:0000256" key="1">
    <source>
        <dbReference type="SAM" id="MobiDB-lite"/>
    </source>
</evidence>
<keyword evidence="4" id="KW-1185">Reference proteome</keyword>
<evidence type="ECO:0000313" key="4">
    <source>
        <dbReference type="Proteomes" id="UP001154282"/>
    </source>
</evidence>
<dbReference type="PANTHER" id="PTHR14374">
    <property type="entry name" value="FOIE GRAS"/>
    <property type="match status" value="1"/>
</dbReference>
<gene>
    <name evidence="3" type="ORF">LITE_LOCUS9661</name>
</gene>
<organism evidence="3 4">
    <name type="scientific">Linum tenue</name>
    <dbReference type="NCBI Taxonomy" id="586396"/>
    <lineage>
        <taxon>Eukaryota</taxon>
        <taxon>Viridiplantae</taxon>
        <taxon>Streptophyta</taxon>
        <taxon>Embryophyta</taxon>
        <taxon>Tracheophyta</taxon>
        <taxon>Spermatophyta</taxon>
        <taxon>Magnoliopsida</taxon>
        <taxon>eudicotyledons</taxon>
        <taxon>Gunneridae</taxon>
        <taxon>Pentapetalae</taxon>
        <taxon>rosids</taxon>
        <taxon>fabids</taxon>
        <taxon>Malpighiales</taxon>
        <taxon>Linaceae</taxon>
        <taxon>Linum</taxon>
    </lineage>
</organism>
<name>A0AAV0IJT1_9ROSI</name>
<evidence type="ECO:0000313" key="3">
    <source>
        <dbReference type="EMBL" id="CAI0397746.1"/>
    </source>
</evidence>
<feature type="region of interest" description="Disordered" evidence="1">
    <location>
        <begin position="1"/>
        <end position="52"/>
    </location>
</feature>
<feature type="domain" description="Trafficking protein particle complex subunit 11" evidence="2">
    <location>
        <begin position="310"/>
        <end position="579"/>
    </location>
</feature>
<proteinExistence type="predicted"/>
<evidence type="ECO:0000259" key="2">
    <source>
        <dbReference type="Pfam" id="PF11817"/>
    </source>
</evidence>
<dbReference type="InterPro" id="IPR021773">
    <property type="entry name" value="TPC11"/>
</dbReference>
<reference evidence="3" key="1">
    <citation type="submission" date="2022-08" db="EMBL/GenBank/DDBJ databases">
        <authorList>
            <person name="Gutierrez-Valencia J."/>
        </authorList>
    </citation>
    <scope>NUCLEOTIDE SEQUENCE</scope>
</reference>